<evidence type="ECO:0000256" key="12">
    <source>
        <dbReference type="ARBA" id="ARBA00023288"/>
    </source>
</evidence>
<organism evidence="14 15">
    <name type="scientific">Comamonas squillarum</name>
    <dbReference type="NCBI Taxonomy" id="2977320"/>
    <lineage>
        <taxon>Bacteria</taxon>
        <taxon>Pseudomonadati</taxon>
        <taxon>Pseudomonadota</taxon>
        <taxon>Betaproteobacteria</taxon>
        <taxon>Burkholderiales</taxon>
        <taxon>Comamonadaceae</taxon>
        <taxon>Comamonas</taxon>
    </lineage>
</organism>
<feature type="signal peptide" evidence="13">
    <location>
        <begin position="1"/>
        <end position="28"/>
    </location>
</feature>
<evidence type="ECO:0000256" key="1">
    <source>
        <dbReference type="ARBA" id="ARBA00004459"/>
    </source>
</evidence>
<gene>
    <name evidence="14" type="ORF">N4T19_11425</name>
</gene>
<comment type="subunit">
    <text evidence="3">Monomer.</text>
</comment>
<dbReference type="SUPFAM" id="SSF89392">
    <property type="entry name" value="Prokaryotic lipoproteins and lipoprotein localization factors"/>
    <property type="match status" value="1"/>
</dbReference>
<keyword evidence="8" id="KW-0472">Membrane</keyword>
<evidence type="ECO:0000313" key="14">
    <source>
        <dbReference type="EMBL" id="UXC20668.1"/>
    </source>
</evidence>
<comment type="similarity">
    <text evidence="2">Belongs to the LolB family.</text>
</comment>
<evidence type="ECO:0000256" key="8">
    <source>
        <dbReference type="ARBA" id="ARBA00023136"/>
    </source>
</evidence>
<evidence type="ECO:0000256" key="6">
    <source>
        <dbReference type="ARBA" id="ARBA00022729"/>
    </source>
</evidence>
<dbReference type="RefSeq" id="WP_116927038.1">
    <property type="nucleotide sequence ID" value="NZ_CP104377.1"/>
</dbReference>
<keyword evidence="15" id="KW-1185">Reference proteome</keyword>
<sequence>MIGVQRRQLCLATIGAGLLPLLSACSTAARQLEAAPGKTYWSGRMSVQVLDSPPQTTSGSFELSGSPDSGELVLLNPLGNIVARVQWSPGQASAQQGTQTRQASSLDELTQTLLGTSLPIAALFDWLQGQPTVAAGWQADLEARSEGKILARRLDPLPEANLRIVLDAP</sequence>
<keyword evidence="7" id="KW-0653">Protein transport</keyword>
<evidence type="ECO:0000256" key="9">
    <source>
        <dbReference type="ARBA" id="ARBA00023139"/>
    </source>
</evidence>
<dbReference type="InterPro" id="IPR004565">
    <property type="entry name" value="OM_lipoprot_LolB"/>
</dbReference>
<evidence type="ECO:0000256" key="13">
    <source>
        <dbReference type="SAM" id="SignalP"/>
    </source>
</evidence>
<evidence type="ECO:0000256" key="3">
    <source>
        <dbReference type="ARBA" id="ARBA00011245"/>
    </source>
</evidence>
<protein>
    <recommendedName>
        <fullName evidence="4">Outer-membrane lipoprotein LolB</fullName>
    </recommendedName>
</protein>
<dbReference type="Pfam" id="PF03550">
    <property type="entry name" value="LolB"/>
    <property type="match status" value="1"/>
</dbReference>
<dbReference type="Proteomes" id="UP001058290">
    <property type="component" value="Chromosome"/>
</dbReference>
<evidence type="ECO:0000256" key="2">
    <source>
        <dbReference type="ARBA" id="ARBA00009696"/>
    </source>
</evidence>
<evidence type="ECO:0000256" key="5">
    <source>
        <dbReference type="ARBA" id="ARBA00022448"/>
    </source>
</evidence>
<dbReference type="EMBL" id="CP104377">
    <property type="protein sequence ID" value="UXC20668.1"/>
    <property type="molecule type" value="Genomic_DNA"/>
</dbReference>
<proteinExistence type="inferred from homology"/>
<reference evidence="14" key="1">
    <citation type="submission" date="2022-09" db="EMBL/GenBank/DDBJ databases">
        <title>Bacterial diversity in gut of crayfish and pufferfish.</title>
        <authorList>
            <person name="Huang Y."/>
        </authorList>
    </citation>
    <scope>NUCLEOTIDE SEQUENCE</scope>
    <source>
        <strain evidence="14">PR12</strain>
    </source>
</reference>
<dbReference type="InterPro" id="IPR029046">
    <property type="entry name" value="LolA/LolB/LppX"/>
</dbReference>
<comment type="subcellular location">
    <subcellularLocation>
        <location evidence="1">Cell outer membrane</location>
        <topology evidence="1">Lipid-anchor</topology>
    </subcellularLocation>
</comment>
<accession>A0ABY6A3B4</accession>
<evidence type="ECO:0000256" key="4">
    <source>
        <dbReference type="ARBA" id="ARBA00016202"/>
    </source>
</evidence>
<keyword evidence="10" id="KW-0143">Chaperone</keyword>
<dbReference type="Gene3D" id="2.50.20.10">
    <property type="entry name" value="Lipoprotein localisation LolA/LolB/LppX"/>
    <property type="match status" value="1"/>
</dbReference>
<evidence type="ECO:0000313" key="15">
    <source>
        <dbReference type="Proteomes" id="UP001058290"/>
    </source>
</evidence>
<keyword evidence="12 14" id="KW-0449">Lipoprotein</keyword>
<dbReference type="PROSITE" id="PS51257">
    <property type="entry name" value="PROKAR_LIPOPROTEIN"/>
    <property type="match status" value="1"/>
</dbReference>
<keyword evidence="9" id="KW-0564">Palmitate</keyword>
<name>A0ABY6A3B4_9BURK</name>
<evidence type="ECO:0000256" key="11">
    <source>
        <dbReference type="ARBA" id="ARBA00023237"/>
    </source>
</evidence>
<evidence type="ECO:0000256" key="10">
    <source>
        <dbReference type="ARBA" id="ARBA00023186"/>
    </source>
</evidence>
<keyword evidence="6 13" id="KW-0732">Signal</keyword>
<evidence type="ECO:0000256" key="7">
    <source>
        <dbReference type="ARBA" id="ARBA00022927"/>
    </source>
</evidence>
<keyword evidence="11" id="KW-0998">Cell outer membrane</keyword>
<feature type="chain" id="PRO_5045110987" description="Outer-membrane lipoprotein LolB" evidence="13">
    <location>
        <begin position="29"/>
        <end position="169"/>
    </location>
</feature>
<keyword evidence="5" id="KW-0813">Transport</keyword>